<keyword evidence="4" id="KW-0805">Transcription regulation</keyword>
<sequence length="232" mass="24939">MASSASSSSVQAGAGAPQHLMASHGASTQLSSNATKSMLSGQTSFVHDSSGVVILTQNVVATMNCTVKLDLMEVATQTRNSEYNPQRFSAVVLRIRQPKTTALIFSSGKIVVTGAKSVNDCKIAARKFGVIIRKVGSKDAKSSDIKIQNIVCSCDCRFAIRLEALALAHGKFSSFEPELFPGLIYRMVNPKIVLLIFVSGKVVLTGAKDQDATYEAFNKIYPVLLEYKKPDS</sequence>
<organism evidence="9">
    <name type="scientific">Mucochytrium quahogii</name>
    <dbReference type="NCBI Taxonomy" id="96639"/>
    <lineage>
        <taxon>Eukaryota</taxon>
        <taxon>Sar</taxon>
        <taxon>Stramenopiles</taxon>
        <taxon>Bigyra</taxon>
        <taxon>Labyrinthulomycetes</taxon>
        <taxon>Thraustochytrida</taxon>
        <taxon>Thraustochytriidae</taxon>
        <taxon>Mucochytrium</taxon>
    </lineage>
</organism>
<name>A0A7S2RYZ5_9STRA</name>
<feature type="compositionally biased region" description="Low complexity" evidence="8">
    <location>
        <begin position="1"/>
        <end position="16"/>
    </location>
</feature>
<evidence type="ECO:0000256" key="6">
    <source>
        <dbReference type="ARBA" id="ARBA00023163"/>
    </source>
</evidence>
<dbReference type="HAMAP" id="MF_00408">
    <property type="entry name" value="TATA_bind_prot_arch"/>
    <property type="match status" value="1"/>
</dbReference>
<comment type="similarity">
    <text evidence="2">Belongs to the TBP family.</text>
</comment>
<protein>
    <recommendedName>
        <fullName evidence="10">TATA-box-binding protein</fullName>
    </recommendedName>
</protein>
<comment type="subcellular location">
    <subcellularLocation>
        <location evidence="1">Nucleus</location>
    </subcellularLocation>
</comment>
<evidence type="ECO:0000256" key="2">
    <source>
        <dbReference type="ARBA" id="ARBA00005560"/>
    </source>
</evidence>
<proteinExistence type="inferred from homology"/>
<dbReference type="InterPro" id="IPR033710">
    <property type="entry name" value="TBP_eukaryotic"/>
</dbReference>
<dbReference type="SUPFAM" id="SSF55945">
    <property type="entry name" value="TATA-box binding protein-like"/>
    <property type="match status" value="2"/>
</dbReference>
<keyword evidence="6" id="KW-0804">Transcription</keyword>
<evidence type="ECO:0000256" key="4">
    <source>
        <dbReference type="ARBA" id="ARBA00023015"/>
    </source>
</evidence>
<dbReference type="Pfam" id="PF00352">
    <property type="entry name" value="TBP"/>
    <property type="match status" value="2"/>
</dbReference>
<dbReference type="GO" id="GO:0006352">
    <property type="term" value="P:DNA-templated transcription initiation"/>
    <property type="evidence" value="ECO:0007669"/>
    <property type="project" value="InterPro"/>
</dbReference>
<accession>A0A7S2RYZ5</accession>
<dbReference type="Gene3D" id="3.30.310.10">
    <property type="entry name" value="TATA-Binding Protein"/>
    <property type="match status" value="2"/>
</dbReference>
<keyword evidence="3" id="KW-0677">Repeat</keyword>
<evidence type="ECO:0008006" key="10">
    <source>
        <dbReference type="Google" id="ProtNLM"/>
    </source>
</evidence>
<gene>
    <name evidence="9" type="ORF">QSP1433_LOCUS8145</name>
</gene>
<dbReference type="GO" id="GO:0003677">
    <property type="term" value="F:DNA binding"/>
    <property type="evidence" value="ECO:0007669"/>
    <property type="project" value="UniProtKB-KW"/>
</dbReference>
<evidence type="ECO:0000256" key="5">
    <source>
        <dbReference type="ARBA" id="ARBA00023125"/>
    </source>
</evidence>
<dbReference type="AlphaFoldDB" id="A0A7S2RYZ5"/>
<dbReference type="PRINTS" id="PR00686">
    <property type="entry name" value="TIFACTORIID"/>
</dbReference>
<dbReference type="FunFam" id="3.30.310.10:FF:000002">
    <property type="entry name" value="TATA-box-binding protein 2"/>
    <property type="match status" value="1"/>
</dbReference>
<dbReference type="InterPro" id="IPR000814">
    <property type="entry name" value="TBP"/>
</dbReference>
<reference evidence="9" key="1">
    <citation type="submission" date="2021-01" db="EMBL/GenBank/DDBJ databases">
        <authorList>
            <person name="Corre E."/>
            <person name="Pelletier E."/>
            <person name="Niang G."/>
            <person name="Scheremetjew M."/>
            <person name="Finn R."/>
            <person name="Kale V."/>
            <person name="Holt S."/>
            <person name="Cochrane G."/>
            <person name="Meng A."/>
            <person name="Brown T."/>
            <person name="Cohen L."/>
        </authorList>
    </citation>
    <scope>NUCLEOTIDE SEQUENCE</scope>
    <source>
        <strain evidence="9">NY070348D</strain>
    </source>
</reference>
<evidence type="ECO:0000313" key="9">
    <source>
        <dbReference type="EMBL" id="CAD9683637.1"/>
    </source>
</evidence>
<evidence type="ECO:0000256" key="3">
    <source>
        <dbReference type="ARBA" id="ARBA00022737"/>
    </source>
</evidence>
<dbReference type="GO" id="GO:0005634">
    <property type="term" value="C:nucleus"/>
    <property type="evidence" value="ECO:0007669"/>
    <property type="project" value="UniProtKB-SubCell"/>
</dbReference>
<keyword evidence="5" id="KW-0238">DNA-binding</keyword>
<dbReference type="EMBL" id="HBHK01012978">
    <property type="protein sequence ID" value="CAD9683637.1"/>
    <property type="molecule type" value="Transcribed_RNA"/>
</dbReference>
<dbReference type="CDD" id="cd04516">
    <property type="entry name" value="TBP_eukaryotes"/>
    <property type="match status" value="1"/>
</dbReference>
<evidence type="ECO:0000256" key="8">
    <source>
        <dbReference type="SAM" id="MobiDB-lite"/>
    </source>
</evidence>
<dbReference type="FunFam" id="3.30.310.10:FF:000005">
    <property type="entry name" value="TATA box-binding protein-like 1"/>
    <property type="match status" value="1"/>
</dbReference>
<dbReference type="InterPro" id="IPR012295">
    <property type="entry name" value="TBP_dom_sf"/>
</dbReference>
<feature type="region of interest" description="Disordered" evidence="8">
    <location>
        <begin position="1"/>
        <end position="27"/>
    </location>
</feature>
<dbReference type="GO" id="GO:0032991">
    <property type="term" value="C:protein-containing complex"/>
    <property type="evidence" value="ECO:0007669"/>
    <property type="project" value="UniProtKB-ARBA"/>
</dbReference>
<evidence type="ECO:0000256" key="1">
    <source>
        <dbReference type="ARBA" id="ARBA00004123"/>
    </source>
</evidence>
<dbReference type="PANTHER" id="PTHR10126">
    <property type="entry name" value="TATA-BOX BINDING PROTEIN"/>
    <property type="match status" value="1"/>
</dbReference>
<evidence type="ECO:0000256" key="7">
    <source>
        <dbReference type="ARBA" id="ARBA00023242"/>
    </source>
</evidence>
<keyword evidence="7" id="KW-0539">Nucleus</keyword>